<dbReference type="InterPro" id="IPR036390">
    <property type="entry name" value="WH_DNA-bd_sf"/>
</dbReference>
<evidence type="ECO:0000256" key="3">
    <source>
        <dbReference type="ARBA" id="ARBA00023163"/>
    </source>
</evidence>
<dbReference type="InterPro" id="IPR018490">
    <property type="entry name" value="cNMP-bd_dom_sf"/>
</dbReference>
<dbReference type="SMART" id="SM00419">
    <property type="entry name" value="HTH_CRP"/>
    <property type="match status" value="1"/>
</dbReference>
<dbReference type="AlphaFoldDB" id="A0A2N7U9C5"/>
<proteinExistence type="predicted"/>
<dbReference type="PROSITE" id="PS51063">
    <property type="entry name" value="HTH_CRP_2"/>
    <property type="match status" value="1"/>
</dbReference>
<dbReference type="SUPFAM" id="SSF46785">
    <property type="entry name" value="Winged helix' DNA-binding domain"/>
    <property type="match status" value="1"/>
</dbReference>
<dbReference type="SUPFAM" id="SSF51206">
    <property type="entry name" value="cAMP-binding domain-like"/>
    <property type="match status" value="1"/>
</dbReference>
<gene>
    <name evidence="5" type="ORF">C1H69_04805</name>
</gene>
<keyword evidence="6" id="KW-1185">Reference proteome</keyword>
<dbReference type="InterPro" id="IPR012318">
    <property type="entry name" value="HTH_CRP"/>
</dbReference>
<organism evidence="5 6">
    <name type="scientific">Billgrantia endophytica</name>
    <dbReference type="NCBI Taxonomy" id="2033802"/>
    <lineage>
        <taxon>Bacteria</taxon>
        <taxon>Pseudomonadati</taxon>
        <taxon>Pseudomonadota</taxon>
        <taxon>Gammaproteobacteria</taxon>
        <taxon>Oceanospirillales</taxon>
        <taxon>Halomonadaceae</taxon>
        <taxon>Billgrantia</taxon>
    </lineage>
</organism>
<dbReference type="InterPro" id="IPR000595">
    <property type="entry name" value="cNMP-bd_dom"/>
</dbReference>
<accession>A0A2N7U9C5</accession>
<protein>
    <submittedName>
        <fullName evidence="5">Crp/Fnr family transcriptional regulator</fullName>
    </submittedName>
</protein>
<name>A0A2N7U9C5_9GAMM</name>
<dbReference type="Pfam" id="PF00027">
    <property type="entry name" value="cNMP_binding"/>
    <property type="match status" value="1"/>
</dbReference>
<dbReference type="RefSeq" id="WP_102652270.1">
    <property type="nucleotide sequence ID" value="NZ_PNRF01000010.1"/>
</dbReference>
<dbReference type="Proteomes" id="UP000235803">
    <property type="component" value="Unassembled WGS sequence"/>
</dbReference>
<dbReference type="OrthoDB" id="9126850at2"/>
<dbReference type="InterPro" id="IPR036388">
    <property type="entry name" value="WH-like_DNA-bd_sf"/>
</dbReference>
<dbReference type="GO" id="GO:0006355">
    <property type="term" value="P:regulation of DNA-templated transcription"/>
    <property type="evidence" value="ECO:0007669"/>
    <property type="project" value="InterPro"/>
</dbReference>
<sequence>MDQEDSCIVRHFNYYLELSKEDKNLLFDLEKSPTNIKSGMQLWEEGDRAREFCTLSAGWAYSYRHLENGSRQIFEIFLPGDIIGLREFAFSERLAGVQMAEDGVICHFPHQHILELIRRSYTLTTVLFAISSRQQVLLTERLVNLARRNARQKLSHLLLEMYQRLQQTEAVGSGSFRLPLSQELLADLLGLSSVHVSRTFTALGEDGLVYRERHRVTIPDLEALKREVAFDNRYLIDNMRPLFNGH</sequence>
<dbReference type="EMBL" id="PNRF01000010">
    <property type="protein sequence ID" value="PMR77020.1"/>
    <property type="molecule type" value="Genomic_DNA"/>
</dbReference>
<dbReference type="GO" id="GO:0003677">
    <property type="term" value="F:DNA binding"/>
    <property type="evidence" value="ECO:0007669"/>
    <property type="project" value="UniProtKB-KW"/>
</dbReference>
<keyword evidence="1" id="KW-0805">Transcription regulation</keyword>
<feature type="domain" description="HTH crp-type" evidence="4">
    <location>
        <begin position="148"/>
        <end position="222"/>
    </location>
</feature>
<dbReference type="SMART" id="SM00100">
    <property type="entry name" value="cNMP"/>
    <property type="match status" value="1"/>
</dbReference>
<reference evidence="5 6" key="1">
    <citation type="submission" date="2018-01" db="EMBL/GenBank/DDBJ databases">
        <title>Halomonas endophytica sp. nov., isolated from storage liquid in the stems of Populus euphratica.</title>
        <authorList>
            <person name="Chen C."/>
        </authorList>
    </citation>
    <scope>NUCLEOTIDE SEQUENCE [LARGE SCALE GENOMIC DNA]</scope>
    <source>
        <strain evidence="5 6">MC28</strain>
    </source>
</reference>
<dbReference type="Gene3D" id="2.60.120.10">
    <property type="entry name" value="Jelly Rolls"/>
    <property type="match status" value="1"/>
</dbReference>
<dbReference type="CDD" id="cd00038">
    <property type="entry name" value="CAP_ED"/>
    <property type="match status" value="1"/>
</dbReference>
<evidence type="ECO:0000256" key="1">
    <source>
        <dbReference type="ARBA" id="ARBA00023015"/>
    </source>
</evidence>
<dbReference type="Pfam" id="PF13545">
    <property type="entry name" value="HTH_Crp_2"/>
    <property type="match status" value="1"/>
</dbReference>
<comment type="caution">
    <text evidence="5">The sequence shown here is derived from an EMBL/GenBank/DDBJ whole genome shotgun (WGS) entry which is preliminary data.</text>
</comment>
<dbReference type="InterPro" id="IPR014710">
    <property type="entry name" value="RmlC-like_jellyroll"/>
</dbReference>
<keyword evidence="3" id="KW-0804">Transcription</keyword>
<keyword evidence="2" id="KW-0238">DNA-binding</keyword>
<evidence type="ECO:0000256" key="2">
    <source>
        <dbReference type="ARBA" id="ARBA00023125"/>
    </source>
</evidence>
<dbReference type="Gene3D" id="1.10.10.10">
    <property type="entry name" value="Winged helix-like DNA-binding domain superfamily/Winged helix DNA-binding domain"/>
    <property type="match status" value="1"/>
</dbReference>
<evidence type="ECO:0000313" key="5">
    <source>
        <dbReference type="EMBL" id="PMR77020.1"/>
    </source>
</evidence>
<evidence type="ECO:0000259" key="4">
    <source>
        <dbReference type="PROSITE" id="PS51063"/>
    </source>
</evidence>
<evidence type="ECO:0000313" key="6">
    <source>
        <dbReference type="Proteomes" id="UP000235803"/>
    </source>
</evidence>